<dbReference type="Proteomes" id="UP000054624">
    <property type="component" value="Unassembled WGS sequence"/>
</dbReference>
<dbReference type="AlphaFoldDB" id="A0A158BFV8"/>
<gene>
    <name evidence="1" type="ORF">AWB76_04070</name>
</gene>
<reference evidence="2" key="1">
    <citation type="submission" date="2016-01" db="EMBL/GenBank/DDBJ databases">
        <authorList>
            <person name="Peeters Charlotte."/>
        </authorList>
    </citation>
    <scope>NUCLEOTIDE SEQUENCE [LARGE SCALE GENOMIC DNA]</scope>
</reference>
<accession>A0A158BFV8</accession>
<proteinExistence type="predicted"/>
<dbReference type="STRING" id="1777137.AWB76_04070"/>
<dbReference type="OrthoDB" id="9133459at2"/>
<organism evidence="1 2">
    <name type="scientific">Caballeronia temeraria</name>
    <dbReference type="NCBI Taxonomy" id="1777137"/>
    <lineage>
        <taxon>Bacteria</taxon>
        <taxon>Pseudomonadati</taxon>
        <taxon>Pseudomonadota</taxon>
        <taxon>Betaproteobacteria</taxon>
        <taxon>Burkholderiales</taxon>
        <taxon>Burkholderiaceae</taxon>
        <taxon>Caballeronia</taxon>
    </lineage>
</organism>
<protein>
    <submittedName>
        <fullName evidence="1">Uncharacterized protein</fullName>
    </submittedName>
</protein>
<evidence type="ECO:0000313" key="2">
    <source>
        <dbReference type="Proteomes" id="UP000054624"/>
    </source>
</evidence>
<dbReference type="EMBL" id="FCOI02000013">
    <property type="protein sequence ID" value="SAK68217.1"/>
    <property type="molecule type" value="Genomic_DNA"/>
</dbReference>
<name>A0A158BFV8_9BURK</name>
<evidence type="ECO:0000313" key="1">
    <source>
        <dbReference type="EMBL" id="SAK68217.1"/>
    </source>
</evidence>
<keyword evidence="2" id="KW-1185">Reference proteome</keyword>
<sequence>MKTRAKKTVIGTIKCHCCERDIPAKENEHGTLDVSCQWCEMPVYAKKGTDAHKRLSARVVRFPVPHDATPASVAEPFIPPSPEKPAARAARGVFDVFTGA</sequence>
<dbReference type="RefSeq" id="WP_061161859.1">
    <property type="nucleotide sequence ID" value="NZ_FCOI02000013.1"/>
</dbReference>